<keyword evidence="13" id="KW-1185">Reference proteome</keyword>
<dbReference type="Pfam" id="PF00616">
    <property type="entry name" value="RasGAP"/>
    <property type="match status" value="2"/>
</dbReference>
<dbReference type="SMART" id="SM00252">
    <property type="entry name" value="SH2"/>
    <property type="match status" value="2"/>
</dbReference>
<dbReference type="Gene3D" id="1.10.506.10">
    <property type="entry name" value="GTPase Activation - p120gap, domain 1"/>
    <property type="match status" value="2"/>
</dbReference>
<dbReference type="SMART" id="SM00323">
    <property type="entry name" value="RasGAP"/>
    <property type="match status" value="1"/>
</dbReference>
<evidence type="ECO:0000256" key="2">
    <source>
        <dbReference type="ARBA" id="ARBA00022468"/>
    </source>
</evidence>
<dbReference type="Pfam" id="PF00018">
    <property type="entry name" value="SH3_1"/>
    <property type="match status" value="1"/>
</dbReference>
<reference evidence="13" key="1">
    <citation type="submission" date="2011-02" db="EMBL/GenBank/DDBJ databases">
        <title>The Genome Sequence of Capsaspora owczarzaki ATCC 30864.</title>
        <authorList>
            <person name="Russ C."/>
            <person name="Cuomo C."/>
            <person name="Burger G."/>
            <person name="Gray M.W."/>
            <person name="Holland P.W.H."/>
            <person name="King N."/>
            <person name="Lang F.B.F."/>
            <person name="Roger A.J."/>
            <person name="Ruiz-Trillo I."/>
            <person name="Young S.K."/>
            <person name="Zeng Q."/>
            <person name="Gargeya S."/>
            <person name="Alvarado L."/>
            <person name="Berlin A."/>
            <person name="Chapman S.B."/>
            <person name="Chen Z."/>
            <person name="Freedman E."/>
            <person name="Gellesch M."/>
            <person name="Goldberg J."/>
            <person name="Griggs A."/>
            <person name="Gujja S."/>
            <person name="Heilman E."/>
            <person name="Heiman D."/>
            <person name="Howarth C."/>
            <person name="Mehta T."/>
            <person name="Neiman D."/>
            <person name="Pearson M."/>
            <person name="Roberts A."/>
            <person name="Saif S."/>
            <person name="Shea T."/>
            <person name="Shenoy N."/>
            <person name="Sisk P."/>
            <person name="Stolte C."/>
            <person name="Sykes S."/>
            <person name="White J."/>
            <person name="Yandava C."/>
            <person name="Haas B."/>
            <person name="Nusbaum C."/>
            <person name="Birren B."/>
        </authorList>
    </citation>
    <scope>NUCLEOTIDE SEQUENCE</scope>
    <source>
        <strain evidence="13">ATCC 30864</strain>
    </source>
</reference>
<evidence type="ECO:0000256" key="1">
    <source>
        <dbReference type="ARBA" id="ARBA00022443"/>
    </source>
</evidence>
<dbReference type="PROSITE" id="PS00509">
    <property type="entry name" value="RAS_GTPASE_ACTIV_1"/>
    <property type="match status" value="1"/>
</dbReference>
<dbReference type="STRING" id="595528.A0A0D2UNZ5"/>
<dbReference type="PhylomeDB" id="A0A0D2UNZ5"/>
<dbReference type="SMART" id="SM00326">
    <property type="entry name" value="SH3"/>
    <property type="match status" value="1"/>
</dbReference>
<dbReference type="PRINTS" id="PR00401">
    <property type="entry name" value="SH2DOMAIN"/>
</dbReference>
<dbReference type="OrthoDB" id="1562946at2759"/>
<keyword evidence="1 5" id="KW-0728">SH3 domain</keyword>
<keyword evidence="3 4" id="KW-0727">SH2 domain</keyword>
<dbReference type="RefSeq" id="XP_004343691.2">
    <property type="nucleotide sequence ID" value="XM_004343641.2"/>
</dbReference>
<keyword evidence="2" id="KW-0343">GTPase activation</keyword>
<evidence type="ECO:0000256" key="6">
    <source>
        <dbReference type="SAM" id="MobiDB-lite"/>
    </source>
</evidence>
<dbReference type="PROSITE" id="PS50003">
    <property type="entry name" value="PH_DOMAIN"/>
    <property type="match status" value="1"/>
</dbReference>
<sequence>MADYTDIDFDSQQPLDDFDFVDETVVGSKYQSQHSQHDAPPESEWFHGPSGREEAEKVLLKKGREGSYLIRESVRDPGDYSLSFRISTGIKHFKIINDWGDFYIGGRRFHSLGDLISYYMGTFLTGNLCLKYPVPPETASSNVSGLRNTVLALYNYTKSSTDELSFVQGDVLAVLNNDDPSWWWARIETGPAAGSVGFIPSTLVQLIEKVVPPREKWFHGKIPRKDAETMLVQQAHDGAFLVRESENQPGDFSLSFRVGNVVKHFRIESSGRQYLCGGRTFSSIDDVIARYLREPLTDNRTLVEPFPPQAKVESIYAAVDRPAVMQVAQQIAKQMTPQFAAPPPVPSRPQAGSTTTTRATTYNRCGYLVRKSRKSNKKWKKLYFALMGAKKRLYFFESENALRPKGIVDLTMSTVHSLHSTFFGRPNCFQIITNTIDALKTYYLCANTEDEQQGWLDSLKEFCGHDSGRRPVPGEEAIEIKSLQLGVMEARDLPSKISHPYCLISLDNVNQARTQIKTRAQPMWVEEFTFDDIPASCSTASIVVINKNKLQKDVEMAKFVLDLDKVRGDKPVEAWYDLKSMDDKDKEKLGGIRIKARFSNELILPFSEYLDIKSLLMHPDMQAIQAIGSVGKEREEVAKTLLRIFQADNAATELVRSLNRLEVNSTDDPNTIFRGNSLATKTMDQFMKMTAISYLHGIIGDIVKEIFEDKHSCEMDPTRLPKGTDSKDNLKRLLHWLQSIWDAVQKSIDDCPTELRVAFHSLQQDVVSRFPQDQVVRYSAVSGFIFLRLICPAILNPKLFNMMADHPSEQTSRSLTLIAKSIQNLANLVEFKSKEQFMTPVNDFIVHNRDAMKRFIDQLSTMPEYPKSFARVAPVNPARELASIYRYIVRNKEAVQKYGVDNPSAASVTDALISTCNRIANREKSYMNTEPTYQNFSN</sequence>
<dbReference type="InterPro" id="IPR035892">
    <property type="entry name" value="C2_domain_sf"/>
</dbReference>
<dbReference type="PANTHER" id="PTHR10194:SF146">
    <property type="entry name" value="RAS GTPASE-ACTIVATING PROTEIN 1"/>
    <property type="match status" value="1"/>
</dbReference>
<dbReference type="SUPFAM" id="SSF48350">
    <property type="entry name" value="GTPase activation domain, GAP"/>
    <property type="match status" value="1"/>
</dbReference>
<evidence type="ECO:0000259" key="9">
    <source>
        <dbReference type="PROSITE" id="PS50003"/>
    </source>
</evidence>
<evidence type="ECO:0000259" key="11">
    <source>
        <dbReference type="PROSITE" id="PS50018"/>
    </source>
</evidence>
<feature type="domain" description="Ras-GAP" evidence="11">
    <location>
        <begin position="633"/>
        <end position="827"/>
    </location>
</feature>
<dbReference type="PRINTS" id="PR00452">
    <property type="entry name" value="SH3DOMAIN"/>
</dbReference>
<dbReference type="Proteomes" id="UP000008743">
    <property type="component" value="Unassembled WGS sequence"/>
</dbReference>
<dbReference type="AlphaFoldDB" id="A0A0D2UNZ5"/>
<dbReference type="InterPro" id="IPR039360">
    <property type="entry name" value="Ras_GTPase"/>
</dbReference>
<dbReference type="InParanoid" id="A0A0D2UNZ5"/>
<dbReference type="Pfam" id="PF00169">
    <property type="entry name" value="PH"/>
    <property type="match status" value="1"/>
</dbReference>
<feature type="domain" description="C2" evidence="10">
    <location>
        <begin position="466"/>
        <end position="576"/>
    </location>
</feature>
<dbReference type="eggNOG" id="KOG3508">
    <property type="taxonomic scope" value="Eukaryota"/>
</dbReference>
<protein>
    <recommendedName>
        <fullName evidence="14">Ras GTPase-activating protein 1</fullName>
    </recommendedName>
</protein>
<evidence type="ECO:0000259" key="8">
    <source>
        <dbReference type="PROSITE" id="PS50002"/>
    </source>
</evidence>
<dbReference type="InterPro" id="IPR000980">
    <property type="entry name" value="SH2"/>
</dbReference>
<evidence type="ECO:0000259" key="7">
    <source>
        <dbReference type="PROSITE" id="PS50001"/>
    </source>
</evidence>
<gene>
    <name evidence="12" type="ORF">CAOG_006967</name>
</gene>
<dbReference type="Pfam" id="PF00017">
    <property type="entry name" value="SH2"/>
    <property type="match status" value="2"/>
</dbReference>
<dbReference type="InterPro" id="IPR008936">
    <property type="entry name" value="Rho_GTPase_activation_prot"/>
</dbReference>
<dbReference type="PROSITE" id="PS50002">
    <property type="entry name" value="SH3"/>
    <property type="match status" value="1"/>
</dbReference>
<proteinExistence type="predicted"/>
<dbReference type="PROSITE" id="PS50004">
    <property type="entry name" value="C2"/>
    <property type="match status" value="1"/>
</dbReference>
<dbReference type="InterPro" id="IPR035842">
    <property type="entry name" value="RasGAP_C_SH2"/>
</dbReference>
<evidence type="ECO:0000313" key="12">
    <source>
        <dbReference type="EMBL" id="KJE96686.1"/>
    </source>
</evidence>
<evidence type="ECO:0000313" key="13">
    <source>
        <dbReference type="Proteomes" id="UP000008743"/>
    </source>
</evidence>
<dbReference type="SUPFAM" id="SSF49562">
    <property type="entry name" value="C2 domain (Calcium/lipid-binding domain, CaLB)"/>
    <property type="match status" value="1"/>
</dbReference>
<dbReference type="PROSITE" id="PS50018">
    <property type="entry name" value="RAS_GTPASE_ACTIV_2"/>
    <property type="match status" value="1"/>
</dbReference>
<feature type="domain" description="PH" evidence="9">
    <location>
        <begin position="361"/>
        <end position="464"/>
    </location>
</feature>
<dbReference type="InterPro" id="IPR001936">
    <property type="entry name" value="RasGAP_dom"/>
</dbReference>
<dbReference type="PROSITE" id="PS50001">
    <property type="entry name" value="SH2"/>
    <property type="match status" value="2"/>
</dbReference>
<organism evidence="12 13">
    <name type="scientific">Capsaspora owczarzaki (strain ATCC 30864)</name>
    <dbReference type="NCBI Taxonomy" id="595528"/>
    <lineage>
        <taxon>Eukaryota</taxon>
        <taxon>Filasterea</taxon>
        <taxon>Capsaspora</taxon>
    </lineage>
</organism>
<dbReference type="InterPro" id="IPR011993">
    <property type="entry name" value="PH-like_dom_sf"/>
</dbReference>
<dbReference type="Gene3D" id="2.30.29.30">
    <property type="entry name" value="Pleckstrin-homology domain (PH domain)/Phosphotyrosine-binding domain (PTB)"/>
    <property type="match status" value="1"/>
</dbReference>
<dbReference type="Gene3D" id="3.30.505.10">
    <property type="entry name" value="SH2 domain"/>
    <property type="match status" value="2"/>
</dbReference>
<feature type="domain" description="SH2" evidence="7">
    <location>
        <begin position="217"/>
        <end position="306"/>
    </location>
</feature>
<name>A0A0D2UNZ5_CAPO3</name>
<dbReference type="Gene3D" id="2.30.30.40">
    <property type="entry name" value="SH3 Domains"/>
    <property type="match status" value="1"/>
</dbReference>
<accession>A0A0D2UNZ5</accession>
<dbReference type="SUPFAM" id="SSF55550">
    <property type="entry name" value="SH2 domain"/>
    <property type="match status" value="2"/>
</dbReference>
<dbReference type="SUPFAM" id="SSF50729">
    <property type="entry name" value="PH domain-like"/>
    <property type="match status" value="1"/>
</dbReference>
<dbReference type="InterPro" id="IPR000008">
    <property type="entry name" value="C2_dom"/>
</dbReference>
<evidence type="ECO:0000256" key="5">
    <source>
        <dbReference type="PROSITE-ProRule" id="PRU00192"/>
    </source>
</evidence>
<dbReference type="GO" id="GO:0005096">
    <property type="term" value="F:GTPase activator activity"/>
    <property type="evidence" value="ECO:0007669"/>
    <property type="project" value="UniProtKB-KW"/>
</dbReference>
<dbReference type="EMBL" id="KE346372">
    <property type="protein sequence ID" value="KJE96686.1"/>
    <property type="molecule type" value="Genomic_DNA"/>
</dbReference>
<dbReference type="InterPro" id="IPR023152">
    <property type="entry name" value="RasGAP_CS"/>
</dbReference>
<dbReference type="Pfam" id="PF00168">
    <property type="entry name" value="C2"/>
    <property type="match status" value="1"/>
</dbReference>
<evidence type="ECO:0000256" key="3">
    <source>
        <dbReference type="ARBA" id="ARBA00022999"/>
    </source>
</evidence>
<evidence type="ECO:0008006" key="14">
    <source>
        <dbReference type="Google" id="ProtNLM"/>
    </source>
</evidence>
<feature type="domain" description="SH3" evidence="8">
    <location>
        <begin position="145"/>
        <end position="209"/>
    </location>
</feature>
<dbReference type="SMART" id="SM00233">
    <property type="entry name" value="PH"/>
    <property type="match status" value="1"/>
</dbReference>
<dbReference type="Gene3D" id="2.60.40.150">
    <property type="entry name" value="C2 domain"/>
    <property type="match status" value="1"/>
</dbReference>
<dbReference type="SMART" id="SM00239">
    <property type="entry name" value="C2"/>
    <property type="match status" value="1"/>
</dbReference>
<dbReference type="PANTHER" id="PTHR10194">
    <property type="entry name" value="RAS GTPASE-ACTIVATING PROTEINS"/>
    <property type="match status" value="1"/>
</dbReference>
<evidence type="ECO:0000259" key="10">
    <source>
        <dbReference type="PROSITE" id="PS50004"/>
    </source>
</evidence>
<dbReference type="InterPro" id="IPR001452">
    <property type="entry name" value="SH3_domain"/>
</dbReference>
<dbReference type="InterPro" id="IPR036860">
    <property type="entry name" value="SH2_dom_sf"/>
</dbReference>
<dbReference type="InterPro" id="IPR001849">
    <property type="entry name" value="PH_domain"/>
</dbReference>
<dbReference type="CDD" id="cd10354">
    <property type="entry name" value="SH2_Cterm_RasGAP"/>
    <property type="match status" value="2"/>
</dbReference>
<evidence type="ECO:0000256" key="4">
    <source>
        <dbReference type="PROSITE-ProRule" id="PRU00191"/>
    </source>
</evidence>
<feature type="region of interest" description="Disordered" evidence="6">
    <location>
        <begin position="29"/>
        <end position="50"/>
    </location>
</feature>
<feature type="domain" description="SH2" evidence="7">
    <location>
        <begin position="45"/>
        <end position="134"/>
    </location>
</feature>